<evidence type="ECO:0000256" key="1">
    <source>
        <dbReference type="ARBA" id="ARBA00022801"/>
    </source>
</evidence>
<dbReference type="InterPro" id="IPR029058">
    <property type="entry name" value="AB_hydrolase_fold"/>
</dbReference>
<gene>
    <name evidence="5" type="ORF">SNE34_06710</name>
</gene>
<evidence type="ECO:0000256" key="2">
    <source>
        <dbReference type="ARBA" id="ARBA00022963"/>
    </source>
</evidence>
<dbReference type="Pfam" id="PF03403">
    <property type="entry name" value="PAF-AH_p_II"/>
    <property type="match status" value="1"/>
</dbReference>
<dbReference type="Gene3D" id="3.40.50.1820">
    <property type="entry name" value="alpha/beta hydrolase"/>
    <property type="match status" value="2"/>
</dbReference>
<feature type="signal peptide" evidence="4">
    <location>
        <begin position="1"/>
        <end position="28"/>
    </location>
</feature>
<accession>A0ABU7YXR8</accession>
<keyword evidence="3" id="KW-0443">Lipid metabolism</keyword>
<keyword evidence="1" id="KW-0378">Hydrolase</keyword>
<feature type="chain" id="PRO_5045412793" description="Dienelactone hydrolase" evidence="4">
    <location>
        <begin position="29"/>
        <end position="363"/>
    </location>
</feature>
<evidence type="ECO:0000313" key="5">
    <source>
        <dbReference type="EMBL" id="MEG3183696.1"/>
    </source>
</evidence>
<evidence type="ECO:0000313" key="6">
    <source>
        <dbReference type="Proteomes" id="UP001355056"/>
    </source>
</evidence>
<dbReference type="PANTHER" id="PTHR10272:SF0">
    <property type="entry name" value="PLATELET-ACTIVATING FACTOR ACETYLHYDROLASE"/>
    <property type="match status" value="1"/>
</dbReference>
<proteinExistence type="predicted"/>
<dbReference type="SUPFAM" id="SSF53474">
    <property type="entry name" value="alpha/beta-Hydrolases"/>
    <property type="match status" value="1"/>
</dbReference>
<evidence type="ECO:0000256" key="3">
    <source>
        <dbReference type="ARBA" id="ARBA00023098"/>
    </source>
</evidence>
<keyword evidence="2" id="KW-0442">Lipid degradation</keyword>
<sequence length="363" mass="39438">MKYQCLQPFRNLLWLALLLLVLPCSSYAQPATGVGFAPIKIHDPVNAGSMPGYVFYPSAPVTENTRVGLYDLHAKRGAPALPGAKPLVVISHGHGGSDLGHHDLAVYLASHGFIVATLQHPKDNYKDTSGIGTPAVLIGRPIQVEATISMLLDDAHWKTLIDPEKIGVAGFSAGGYTALMLVGAVPRFTRLISFCKAHPDNTNVCTPFREMEAQLLGHGWISTEKYLTDIQNKLQRWGDPDDPRVKAAFAMSPWSMVFDETGLGSINRPVYLYDGADDQFQPIQYNTLHAAALIKTLVGIKLIPNAGHFVFLAPCSKKMMGALPRVCTDPPGVNRSTAHRRINADALSFFRATLHVLPKAVGN</sequence>
<dbReference type="PIRSF" id="PIRSF031982">
    <property type="entry name" value="UCP031982_abhydr"/>
    <property type="match status" value="1"/>
</dbReference>
<comment type="caution">
    <text evidence="5">The sequence shown here is derived from an EMBL/GenBank/DDBJ whole genome shotgun (WGS) entry which is preliminary data.</text>
</comment>
<evidence type="ECO:0000256" key="4">
    <source>
        <dbReference type="SAM" id="SignalP"/>
    </source>
</evidence>
<keyword evidence="6" id="KW-1185">Reference proteome</keyword>
<keyword evidence="4" id="KW-0732">Signal</keyword>
<name>A0ABU7YXR8_9GAMM</name>
<organism evidence="5 6">
    <name type="scientific">Novilysobacter erysipheiresistens</name>
    <dbReference type="NCBI Taxonomy" id="1749332"/>
    <lineage>
        <taxon>Bacteria</taxon>
        <taxon>Pseudomonadati</taxon>
        <taxon>Pseudomonadota</taxon>
        <taxon>Gammaproteobacteria</taxon>
        <taxon>Lysobacterales</taxon>
        <taxon>Lysobacteraceae</taxon>
        <taxon>Novilysobacter</taxon>
    </lineage>
</organism>
<dbReference type="EMBL" id="JAXGFP010000003">
    <property type="protein sequence ID" value="MEG3183696.1"/>
    <property type="molecule type" value="Genomic_DNA"/>
</dbReference>
<reference evidence="5 6" key="1">
    <citation type="journal article" date="2016" name="Int. J. Syst. Evol. Microbiol.">
        <title>Lysobacter erysipheiresistens sp. nov., an antagonist of powdery mildew, isolated from tobacco-cultivated soil.</title>
        <authorList>
            <person name="Xie B."/>
            <person name="Li T."/>
            <person name="Lin X."/>
            <person name="Wang C.J."/>
            <person name="Chen Y.J."/>
            <person name="Liu W.J."/>
            <person name="Zhao Z.W."/>
        </authorList>
    </citation>
    <scope>NUCLEOTIDE SEQUENCE [LARGE SCALE GENOMIC DNA]</scope>
    <source>
        <strain evidence="5 6">RS-LYSO-3</strain>
    </source>
</reference>
<dbReference type="PANTHER" id="PTHR10272">
    <property type="entry name" value="PLATELET-ACTIVATING FACTOR ACETYLHYDROLASE"/>
    <property type="match status" value="1"/>
</dbReference>
<dbReference type="RefSeq" id="WP_332615934.1">
    <property type="nucleotide sequence ID" value="NZ_JAXGFP010000003.1"/>
</dbReference>
<protein>
    <recommendedName>
        <fullName evidence="7">Dienelactone hydrolase</fullName>
    </recommendedName>
</protein>
<dbReference type="Proteomes" id="UP001355056">
    <property type="component" value="Unassembled WGS sequence"/>
</dbReference>
<dbReference type="InterPro" id="IPR016986">
    <property type="entry name" value="UCP031982_abhydr"/>
</dbReference>
<evidence type="ECO:0008006" key="7">
    <source>
        <dbReference type="Google" id="ProtNLM"/>
    </source>
</evidence>